<dbReference type="EMBL" id="LAZR01069286">
    <property type="protein sequence ID" value="KKK48007.1"/>
    <property type="molecule type" value="Genomic_DNA"/>
</dbReference>
<organism evidence="2">
    <name type="scientific">marine sediment metagenome</name>
    <dbReference type="NCBI Taxonomy" id="412755"/>
    <lineage>
        <taxon>unclassified sequences</taxon>
        <taxon>metagenomes</taxon>
        <taxon>ecological metagenomes</taxon>
    </lineage>
</organism>
<comment type="caution">
    <text evidence="2">The sequence shown here is derived from an EMBL/GenBank/DDBJ whole genome shotgun (WGS) entry which is preliminary data.</text>
</comment>
<evidence type="ECO:0000256" key="1">
    <source>
        <dbReference type="SAM" id="MobiDB-lite"/>
    </source>
</evidence>
<evidence type="ECO:0000313" key="2">
    <source>
        <dbReference type="EMBL" id="KKK48007.1"/>
    </source>
</evidence>
<name>A0A0F8VUL9_9ZZZZ</name>
<protein>
    <submittedName>
        <fullName evidence="2">Uncharacterized protein</fullName>
    </submittedName>
</protein>
<feature type="region of interest" description="Disordered" evidence="1">
    <location>
        <begin position="1"/>
        <end position="24"/>
    </location>
</feature>
<proteinExistence type="predicted"/>
<gene>
    <name evidence="2" type="ORF">LCGC14_3149470</name>
</gene>
<sequence>MKATKRSPSHDPDPQDAKALMGQRSDRALAIYTHPLERQRLLVEAVGERLMETTEVVQ</sequence>
<reference evidence="2" key="1">
    <citation type="journal article" date="2015" name="Nature">
        <title>Complex archaea that bridge the gap between prokaryotes and eukaryotes.</title>
        <authorList>
            <person name="Spang A."/>
            <person name="Saw J.H."/>
            <person name="Jorgensen S.L."/>
            <person name="Zaremba-Niedzwiedzka K."/>
            <person name="Martijn J."/>
            <person name="Lind A.E."/>
            <person name="van Eijk R."/>
            <person name="Schleper C."/>
            <person name="Guy L."/>
            <person name="Ettema T.J."/>
        </authorList>
    </citation>
    <scope>NUCLEOTIDE SEQUENCE</scope>
</reference>
<dbReference type="AlphaFoldDB" id="A0A0F8VUL9"/>
<accession>A0A0F8VUL9</accession>